<accession>A0A4Q4SA45</accession>
<dbReference type="EMBL" id="PEJP01000016">
    <property type="protein sequence ID" value="RYO67117.1"/>
    <property type="molecule type" value="Genomic_DNA"/>
</dbReference>
<evidence type="ECO:0000256" key="4">
    <source>
        <dbReference type="ARBA" id="ARBA00023136"/>
    </source>
</evidence>
<organism evidence="7 8">
    <name type="scientific">Alternaria arborescens</name>
    <dbReference type="NCBI Taxonomy" id="156630"/>
    <lineage>
        <taxon>Eukaryota</taxon>
        <taxon>Fungi</taxon>
        <taxon>Dikarya</taxon>
        <taxon>Ascomycota</taxon>
        <taxon>Pezizomycotina</taxon>
        <taxon>Dothideomycetes</taxon>
        <taxon>Pleosporomycetidae</taxon>
        <taxon>Pleosporales</taxon>
        <taxon>Pleosporineae</taxon>
        <taxon>Pleosporaceae</taxon>
        <taxon>Alternaria</taxon>
        <taxon>Alternaria sect. Alternaria</taxon>
    </lineage>
</organism>
<evidence type="ECO:0000313" key="8">
    <source>
        <dbReference type="Proteomes" id="UP000293823"/>
    </source>
</evidence>
<dbReference type="PANTHER" id="PTHR34187">
    <property type="entry name" value="FGR18P"/>
    <property type="match status" value="1"/>
</dbReference>
<keyword evidence="3 5" id="KW-1133">Transmembrane helix</keyword>
<dbReference type="Proteomes" id="UP000293823">
    <property type="component" value="Unassembled WGS sequence"/>
</dbReference>
<dbReference type="GO" id="GO:0012505">
    <property type="term" value="C:endomembrane system"/>
    <property type="evidence" value="ECO:0007669"/>
    <property type="project" value="UniProtKB-SubCell"/>
</dbReference>
<evidence type="ECO:0000256" key="3">
    <source>
        <dbReference type="ARBA" id="ARBA00022989"/>
    </source>
</evidence>
<evidence type="ECO:0000256" key="2">
    <source>
        <dbReference type="ARBA" id="ARBA00022692"/>
    </source>
</evidence>
<protein>
    <recommendedName>
        <fullName evidence="6">DUF202 domain-containing protein</fullName>
    </recommendedName>
</protein>
<evidence type="ECO:0000256" key="5">
    <source>
        <dbReference type="SAM" id="Phobius"/>
    </source>
</evidence>
<dbReference type="OrthoDB" id="199599at2759"/>
<keyword evidence="4 5" id="KW-0472">Membrane</keyword>
<proteinExistence type="predicted"/>
<dbReference type="Pfam" id="PF02656">
    <property type="entry name" value="DUF202"/>
    <property type="match status" value="1"/>
</dbReference>
<reference evidence="8" key="1">
    <citation type="journal article" date="2019" name="bioRxiv">
        <title>Genomics, evolutionary history and diagnostics of the Alternaria alternata species group including apple and Asian pear pathotypes.</title>
        <authorList>
            <person name="Armitage A.D."/>
            <person name="Cockerton H.M."/>
            <person name="Sreenivasaprasad S."/>
            <person name="Woodhall J.W."/>
            <person name="Lane C.R."/>
            <person name="Harrison R.J."/>
            <person name="Clarkson J.P."/>
        </authorList>
    </citation>
    <scope>NUCLEOTIDE SEQUENCE [LARGE SCALE GENOMIC DNA]</scope>
    <source>
        <strain evidence="8">RGR 97.0016</strain>
    </source>
</reference>
<evidence type="ECO:0000259" key="6">
    <source>
        <dbReference type="Pfam" id="PF02656"/>
    </source>
</evidence>
<dbReference type="PANTHER" id="PTHR34187:SF1">
    <property type="entry name" value="DUF202 DOMAIN-CONTAINING PROTEIN"/>
    <property type="match status" value="1"/>
</dbReference>
<keyword evidence="8" id="KW-1185">Reference proteome</keyword>
<dbReference type="AlphaFoldDB" id="A0A4Q4SA45"/>
<feature type="transmembrane region" description="Helical" evidence="5">
    <location>
        <begin position="236"/>
        <end position="257"/>
    </location>
</feature>
<comment type="subcellular location">
    <subcellularLocation>
        <location evidence="1">Endomembrane system</location>
        <topology evidence="1">Multi-pass membrane protein</topology>
    </subcellularLocation>
</comment>
<name>A0A4Q4SA45_9PLEO</name>
<keyword evidence="2 5" id="KW-0812">Transmembrane</keyword>
<dbReference type="InterPro" id="IPR052053">
    <property type="entry name" value="IM_YidH-like"/>
</dbReference>
<sequence>MQTGSMSVPAPPRAVSPLGLPAAALHDRAHAEPHPDSEVAVRYERQRYSQELGPVRRERTTTLNEPRAIPSLNSIRSRNALLRSSTNDSREDLRRHASDISITSAQVNVYQEGPGRDEVARTERWYDPVVKLWTAHVSLSIDEGAHRDHLALERTFLGYLRTSLILVMTGVLTAQLFHLQHSATPNPHFGFYKVGKPLAATLICMAIVVVLVGAIRFWRLQRALVRGKAMAGGWEVGLVMVLMICLLLGTFAVVVGVDIEKTYFGNE</sequence>
<feature type="transmembrane region" description="Helical" evidence="5">
    <location>
        <begin position="197"/>
        <end position="215"/>
    </location>
</feature>
<evidence type="ECO:0000313" key="7">
    <source>
        <dbReference type="EMBL" id="RYO67117.1"/>
    </source>
</evidence>
<comment type="caution">
    <text evidence="7">The sequence shown here is derived from an EMBL/GenBank/DDBJ whole genome shotgun (WGS) entry which is preliminary data.</text>
</comment>
<evidence type="ECO:0000256" key="1">
    <source>
        <dbReference type="ARBA" id="ARBA00004127"/>
    </source>
</evidence>
<dbReference type="InterPro" id="IPR003807">
    <property type="entry name" value="DUF202"/>
</dbReference>
<gene>
    <name evidence="7" type="ORF">AA0113_g4774</name>
</gene>
<feature type="transmembrane region" description="Helical" evidence="5">
    <location>
        <begin position="156"/>
        <end position="177"/>
    </location>
</feature>
<feature type="domain" description="DUF202" evidence="6">
    <location>
        <begin position="147"/>
        <end position="223"/>
    </location>
</feature>